<evidence type="ECO:0000313" key="11">
    <source>
        <dbReference type="Proteomes" id="UP000050430"/>
    </source>
</evidence>
<feature type="transmembrane region" description="Helical" evidence="8">
    <location>
        <begin position="80"/>
        <end position="100"/>
    </location>
</feature>
<feature type="transmembrane region" description="Helical" evidence="8">
    <location>
        <begin position="458"/>
        <end position="479"/>
    </location>
</feature>
<dbReference type="PRINTS" id="PR01434">
    <property type="entry name" value="NADHDHGNASE5"/>
</dbReference>
<comment type="subcellular location">
    <subcellularLocation>
        <location evidence="1">Cell membrane</location>
        <topology evidence="1">Multi-pass membrane protein</topology>
    </subcellularLocation>
    <subcellularLocation>
        <location evidence="7">Membrane</location>
        <topology evidence="7">Multi-pass membrane protein</topology>
    </subcellularLocation>
</comment>
<feature type="transmembrane region" description="Helical" evidence="8">
    <location>
        <begin position="112"/>
        <end position="129"/>
    </location>
</feature>
<name>A0A0P6WXK9_9CHLR</name>
<evidence type="ECO:0000256" key="8">
    <source>
        <dbReference type="SAM" id="Phobius"/>
    </source>
</evidence>
<accession>A0A0P6WXK9</accession>
<feature type="transmembrane region" description="Helical" evidence="8">
    <location>
        <begin position="377"/>
        <end position="397"/>
    </location>
</feature>
<dbReference type="EMBL" id="LGCK01000012">
    <property type="protein sequence ID" value="KPL71025.1"/>
    <property type="molecule type" value="Genomic_DNA"/>
</dbReference>
<evidence type="ECO:0000256" key="6">
    <source>
        <dbReference type="ARBA" id="ARBA00023136"/>
    </source>
</evidence>
<feature type="transmembrane region" description="Helical" evidence="8">
    <location>
        <begin position="308"/>
        <end position="332"/>
    </location>
</feature>
<feature type="transmembrane region" description="Helical" evidence="8">
    <location>
        <begin position="268"/>
        <end position="288"/>
    </location>
</feature>
<evidence type="ECO:0000256" key="3">
    <source>
        <dbReference type="ARBA" id="ARBA00022475"/>
    </source>
</evidence>
<sequence length="500" mass="53040">MDVNTLFLWLLILPFAGAMVTYLVGRVAVINKVKDNPARWLAFFVFLGVDYIFILLAQQFLSSGPIDLTVGTVALQFDGISLVLGGSALLLGTLSSLFSVDYIAGDTGEEKFYAMIIAMMGAVVGLSCANDLFNLWVWFETMAITSYMLVAFYSTQPGALEAGVKYLVQSATGSILVMIGIAFVFLVTGETNLDILQKTTAPASILLAAGALFIIGFGVKAALVPMHTWLPDAHSQAPSGVSALLSGIVIEAGLVAMMKALGALAHVSLSWGVILLLFGAVNMTYGNLMALRQNQVKRLLAFSSLSHVGYMLIGFGVAIQFSILNGAAGGFFHLLTHTMMKGLAFLAAGAMLYALYISKQKHGPLMLEDLNGASRKYPMAALGLSVAVLGLGGLPPLAGFMSKWQIFVAGFETQNTWVILLVVYAALNSVLSLGYYAPMVNRMYRLEPSATVSEGKELGFVIQIPLVILTSAIVAIGLWPSAVSFITTPAAAALLKAFGG</sequence>
<proteinExistence type="inferred from homology"/>
<keyword evidence="6 8" id="KW-0472">Membrane</keyword>
<feature type="transmembrane region" description="Helical" evidence="8">
    <location>
        <begin position="166"/>
        <end position="189"/>
    </location>
</feature>
<dbReference type="PANTHER" id="PTHR42703:SF1">
    <property type="entry name" value="NA(+)_H(+) ANTIPORTER SUBUNIT D1"/>
    <property type="match status" value="1"/>
</dbReference>
<gene>
    <name evidence="10" type="ORF">ADM99_12060</name>
</gene>
<dbReference type="AlphaFoldDB" id="A0A0P6WXK9"/>
<feature type="domain" description="NADH:quinone oxidoreductase/Mrp antiporter transmembrane" evidence="9">
    <location>
        <begin position="129"/>
        <end position="425"/>
    </location>
</feature>
<feature type="transmembrane region" description="Helical" evidence="8">
    <location>
        <begin position="417"/>
        <end position="437"/>
    </location>
</feature>
<dbReference type="InterPro" id="IPR050586">
    <property type="entry name" value="CPA3_Na-H_Antiporter_D"/>
</dbReference>
<feature type="transmembrane region" description="Helical" evidence="8">
    <location>
        <begin position="135"/>
        <end position="154"/>
    </location>
</feature>
<dbReference type="RefSeq" id="WP_062422754.1">
    <property type="nucleotide sequence ID" value="NZ_BBYA01000011.1"/>
</dbReference>
<feature type="transmembrane region" description="Helical" evidence="8">
    <location>
        <begin position="243"/>
        <end position="262"/>
    </location>
</feature>
<evidence type="ECO:0000256" key="1">
    <source>
        <dbReference type="ARBA" id="ARBA00004651"/>
    </source>
</evidence>
<keyword evidence="3" id="KW-1003">Cell membrane</keyword>
<keyword evidence="11" id="KW-1185">Reference proteome</keyword>
<comment type="caution">
    <text evidence="10">The sequence shown here is derived from an EMBL/GenBank/DDBJ whole genome shotgun (WGS) entry which is preliminary data.</text>
</comment>
<keyword evidence="4 7" id="KW-0812">Transmembrane</keyword>
<feature type="transmembrane region" description="Helical" evidence="8">
    <location>
        <begin position="6"/>
        <end position="28"/>
    </location>
</feature>
<comment type="similarity">
    <text evidence="2">Belongs to the CPA3 antiporters (TC 2.A.63) subunit D family.</text>
</comment>
<evidence type="ECO:0000256" key="4">
    <source>
        <dbReference type="ARBA" id="ARBA00022692"/>
    </source>
</evidence>
<dbReference type="GO" id="GO:0005886">
    <property type="term" value="C:plasma membrane"/>
    <property type="evidence" value="ECO:0007669"/>
    <property type="project" value="UniProtKB-SubCell"/>
</dbReference>
<evidence type="ECO:0000313" key="10">
    <source>
        <dbReference type="EMBL" id="KPL71025.1"/>
    </source>
</evidence>
<dbReference type="PANTHER" id="PTHR42703">
    <property type="entry name" value="NADH DEHYDROGENASE"/>
    <property type="match status" value="1"/>
</dbReference>
<dbReference type="Proteomes" id="UP000050430">
    <property type="component" value="Unassembled WGS sequence"/>
</dbReference>
<dbReference type="STRING" id="229920.ADM99_12060"/>
<reference evidence="10 11" key="1">
    <citation type="submission" date="2015-07" db="EMBL/GenBank/DDBJ databases">
        <title>Genome sequence of Leptolinea tardivitalis DSM 16556.</title>
        <authorList>
            <person name="Hemp J."/>
            <person name="Ward L.M."/>
            <person name="Pace L.A."/>
            <person name="Fischer W.W."/>
        </authorList>
    </citation>
    <scope>NUCLEOTIDE SEQUENCE [LARGE SCALE GENOMIC DNA]</scope>
    <source>
        <strain evidence="10 11">YMTK-2</strain>
    </source>
</reference>
<evidence type="ECO:0000256" key="5">
    <source>
        <dbReference type="ARBA" id="ARBA00022989"/>
    </source>
</evidence>
<evidence type="ECO:0000256" key="2">
    <source>
        <dbReference type="ARBA" id="ARBA00005346"/>
    </source>
</evidence>
<protein>
    <recommendedName>
        <fullName evidence="9">NADH:quinone oxidoreductase/Mrp antiporter transmembrane domain-containing protein</fullName>
    </recommendedName>
</protein>
<evidence type="ECO:0000259" key="9">
    <source>
        <dbReference type="Pfam" id="PF00361"/>
    </source>
</evidence>
<dbReference type="OrthoDB" id="9807568at2"/>
<keyword evidence="5 8" id="KW-1133">Transmembrane helix</keyword>
<feature type="transmembrane region" description="Helical" evidence="8">
    <location>
        <begin position="338"/>
        <end position="356"/>
    </location>
</feature>
<feature type="transmembrane region" description="Helical" evidence="8">
    <location>
        <begin position="40"/>
        <end position="60"/>
    </location>
</feature>
<dbReference type="Pfam" id="PF00361">
    <property type="entry name" value="Proton_antipo_M"/>
    <property type="match status" value="1"/>
</dbReference>
<dbReference type="InterPro" id="IPR001750">
    <property type="entry name" value="ND/Mrp_TM"/>
</dbReference>
<evidence type="ECO:0000256" key="7">
    <source>
        <dbReference type="RuleBase" id="RU000320"/>
    </source>
</evidence>
<organism evidence="10 11">
    <name type="scientific">Leptolinea tardivitalis</name>
    <dbReference type="NCBI Taxonomy" id="229920"/>
    <lineage>
        <taxon>Bacteria</taxon>
        <taxon>Bacillati</taxon>
        <taxon>Chloroflexota</taxon>
        <taxon>Anaerolineae</taxon>
        <taxon>Anaerolineales</taxon>
        <taxon>Anaerolineaceae</taxon>
        <taxon>Leptolinea</taxon>
    </lineage>
</organism>
<feature type="transmembrane region" description="Helical" evidence="8">
    <location>
        <begin position="201"/>
        <end position="223"/>
    </location>
</feature>